<accession>A0ABQ1X1G7</accession>
<reference evidence="3" key="1">
    <citation type="journal article" date="2019" name="Int. J. Syst. Evol. Microbiol.">
        <title>The Global Catalogue of Microorganisms (GCM) 10K type strain sequencing project: providing services to taxonomists for standard genome sequencing and annotation.</title>
        <authorList>
            <consortium name="The Broad Institute Genomics Platform"/>
            <consortium name="The Broad Institute Genome Sequencing Center for Infectious Disease"/>
            <person name="Wu L."/>
            <person name="Ma J."/>
        </authorList>
    </citation>
    <scope>NUCLEOTIDE SEQUENCE [LARGE SCALE GENOMIC DNA]</scope>
    <source>
        <strain evidence="3">CGMCC 1.12990</strain>
    </source>
</reference>
<organism evidence="2 3">
    <name type="scientific">Hymenobacter glacieicola</name>
    <dbReference type="NCBI Taxonomy" id="1562124"/>
    <lineage>
        <taxon>Bacteria</taxon>
        <taxon>Pseudomonadati</taxon>
        <taxon>Bacteroidota</taxon>
        <taxon>Cytophagia</taxon>
        <taxon>Cytophagales</taxon>
        <taxon>Hymenobacteraceae</taxon>
        <taxon>Hymenobacter</taxon>
    </lineage>
</organism>
<keyword evidence="1" id="KW-0472">Membrane</keyword>
<sequence length="85" mass="9931">MKDFNVYRGKQVVILCQGGKIIKVSSFEIANYYSFVAHLRNELRKYKWRLDENKLSKLDNSWEGYGWLILMIVLTVGLLYGLLVA</sequence>
<keyword evidence="1" id="KW-1133">Transmembrane helix</keyword>
<proteinExistence type="predicted"/>
<evidence type="ECO:0000313" key="3">
    <source>
        <dbReference type="Proteomes" id="UP000601361"/>
    </source>
</evidence>
<name>A0ABQ1X1G7_9BACT</name>
<keyword evidence="1" id="KW-0812">Transmembrane</keyword>
<protein>
    <submittedName>
        <fullName evidence="2">Uncharacterized protein</fullName>
    </submittedName>
</protein>
<dbReference type="EMBL" id="BMGS01000007">
    <property type="protein sequence ID" value="GGG51422.1"/>
    <property type="molecule type" value="Genomic_DNA"/>
</dbReference>
<evidence type="ECO:0000313" key="2">
    <source>
        <dbReference type="EMBL" id="GGG51422.1"/>
    </source>
</evidence>
<evidence type="ECO:0000256" key="1">
    <source>
        <dbReference type="SAM" id="Phobius"/>
    </source>
</evidence>
<feature type="transmembrane region" description="Helical" evidence="1">
    <location>
        <begin position="64"/>
        <end position="83"/>
    </location>
</feature>
<keyword evidence="3" id="KW-1185">Reference proteome</keyword>
<dbReference type="Proteomes" id="UP000601361">
    <property type="component" value="Unassembled WGS sequence"/>
</dbReference>
<dbReference type="RefSeq" id="WP_188558620.1">
    <property type="nucleotide sequence ID" value="NZ_BMGS01000007.1"/>
</dbReference>
<comment type="caution">
    <text evidence="2">The sequence shown here is derived from an EMBL/GenBank/DDBJ whole genome shotgun (WGS) entry which is preliminary data.</text>
</comment>
<gene>
    <name evidence="2" type="ORF">GCM10011378_29540</name>
</gene>